<dbReference type="EMBL" id="CP026092">
    <property type="protein sequence ID" value="AYB55399.1"/>
    <property type="molecule type" value="Genomic_DNA"/>
</dbReference>
<name>A0A5H2PHU8_RALSL</name>
<dbReference type="RefSeq" id="WP_014616306.1">
    <property type="nucleotide sequence ID" value="NZ_CDLZ01000001.1"/>
</dbReference>
<accession>A0A5H2PHU8</accession>
<proteinExistence type="predicted"/>
<organism evidence="1">
    <name type="scientific">Ralstonia solanacearum</name>
    <name type="common">Pseudomonas solanacearum</name>
    <dbReference type="NCBI Taxonomy" id="305"/>
    <lineage>
        <taxon>Bacteria</taxon>
        <taxon>Pseudomonadati</taxon>
        <taxon>Pseudomonadota</taxon>
        <taxon>Betaproteobacteria</taxon>
        <taxon>Burkholderiales</taxon>
        <taxon>Burkholderiaceae</taxon>
        <taxon>Ralstonia</taxon>
        <taxon>Ralstonia solanacearum species complex</taxon>
    </lineage>
</organism>
<sequence length="214" mass="23424">MEIQDDGKPIPRSQRTPTTEAGEALTSALQFHVELFEWIKSNDPQQAFSDHPGVVAGGEAFFDMVLDDALNNPEAVDGDGKVDELALLSEHHLIQVALIVIDFAVQAANAEARNERELAWTYAADAMHWAGVLNGCRAEQREQQDGSNAAAQLAKRRHAESRALAEFAVKHWRENIDQGLSAQKAASELSRVVPLSHKKLAELVSAAKKGKSPW</sequence>
<gene>
    <name evidence="1" type="ORF">C2L97_04720</name>
</gene>
<dbReference type="AlphaFoldDB" id="A0A5H2PHU8"/>
<protein>
    <submittedName>
        <fullName evidence="1">Uncharacterized protein</fullName>
    </submittedName>
</protein>
<reference evidence="1" key="1">
    <citation type="submission" date="2018-01" db="EMBL/GenBank/DDBJ databases">
        <title>Complete Genome Sequence of three strains from Ralstonia solanacearum ecotype Moko sequevar IIA-53 from Brazil.</title>
        <authorList>
            <person name="Silva J.R."/>
            <person name="Albuquerque G.M.R."/>
            <person name="Pais A.K.L."/>
            <person name="Silva A.M.F."/>
            <person name="Boiteux M.E.N.F."/>
            <person name="Souza E.B."/>
            <person name="Mariano R.L.R."/>
        </authorList>
    </citation>
    <scope>NUCLEOTIDE SEQUENCE [LARGE SCALE GENOMIC DNA]</scope>
    <source>
        <strain evidence="1">SFC</strain>
    </source>
</reference>
<evidence type="ECO:0000313" key="1">
    <source>
        <dbReference type="EMBL" id="AYB55399.1"/>
    </source>
</evidence>